<dbReference type="Proteomes" id="UP001165289">
    <property type="component" value="Unassembled WGS sequence"/>
</dbReference>
<feature type="compositionally biased region" description="Polar residues" evidence="1">
    <location>
        <begin position="141"/>
        <end position="150"/>
    </location>
</feature>
<dbReference type="EMBL" id="JAKMXF010000318">
    <property type="protein sequence ID" value="KAI6649788.1"/>
    <property type="molecule type" value="Genomic_DNA"/>
</dbReference>
<sequence length="339" mass="38439">MSVINKNSIFLKPQRKVRPLPKKSTKFPIVKESERATTGNKNSRLLTDIGNTLPKPNPIQQTDKPTMITRNRITTQAGIFNMAKVSKTVSRGPLTAQQDNSMMDQEDSSMITRVINQNSQQSLDQSFQNQEHTMMDISKLTTPESDNQKSALRHKPTESNCHSTKQDKDSQQTSNNDIPFKEIEHNLLHSISPQDYLKRSNTLALIKRDLHATIKRNIPHEIYSQFFKNTEPVPQPIAPSLPEKRNMPLQPRNLANLPNNQDRKLSEWTLLMGSFSSQEDEDISLAGKIDSKSNAISMMDTDMPLSNLSQQSVGEFDTTSKPDYLDSPTPVTMYPQKMF</sequence>
<gene>
    <name evidence="2" type="ORF">LOD99_6577</name>
</gene>
<proteinExistence type="predicted"/>
<comment type="caution">
    <text evidence="2">The sequence shown here is derived from an EMBL/GenBank/DDBJ whole genome shotgun (WGS) entry which is preliminary data.</text>
</comment>
<organism evidence="2 3">
    <name type="scientific">Oopsacas minuta</name>
    <dbReference type="NCBI Taxonomy" id="111878"/>
    <lineage>
        <taxon>Eukaryota</taxon>
        <taxon>Metazoa</taxon>
        <taxon>Porifera</taxon>
        <taxon>Hexactinellida</taxon>
        <taxon>Hexasterophora</taxon>
        <taxon>Lyssacinosida</taxon>
        <taxon>Leucopsacidae</taxon>
        <taxon>Oopsacas</taxon>
    </lineage>
</organism>
<dbReference type="AlphaFoldDB" id="A0AAV7JLW6"/>
<reference evidence="2 3" key="1">
    <citation type="journal article" date="2023" name="BMC Biol.">
        <title>The compact genome of the sponge Oopsacas minuta (Hexactinellida) is lacking key metazoan core genes.</title>
        <authorList>
            <person name="Santini S."/>
            <person name="Schenkelaars Q."/>
            <person name="Jourda C."/>
            <person name="Duchesne M."/>
            <person name="Belahbib H."/>
            <person name="Rocher C."/>
            <person name="Selva M."/>
            <person name="Riesgo A."/>
            <person name="Vervoort M."/>
            <person name="Leys S.P."/>
            <person name="Kodjabachian L."/>
            <person name="Le Bivic A."/>
            <person name="Borchiellini C."/>
            <person name="Claverie J.M."/>
            <person name="Renard E."/>
        </authorList>
    </citation>
    <scope>NUCLEOTIDE SEQUENCE [LARGE SCALE GENOMIC DNA]</scope>
    <source>
        <strain evidence="2">SPO-2</strain>
    </source>
</reference>
<feature type="region of interest" description="Disordered" evidence="1">
    <location>
        <begin position="141"/>
        <end position="176"/>
    </location>
</feature>
<evidence type="ECO:0000313" key="3">
    <source>
        <dbReference type="Proteomes" id="UP001165289"/>
    </source>
</evidence>
<protein>
    <submittedName>
        <fullName evidence="2">Uncharacterized protein</fullName>
    </submittedName>
</protein>
<evidence type="ECO:0000313" key="2">
    <source>
        <dbReference type="EMBL" id="KAI6649788.1"/>
    </source>
</evidence>
<evidence type="ECO:0000256" key="1">
    <source>
        <dbReference type="SAM" id="MobiDB-lite"/>
    </source>
</evidence>
<keyword evidence="3" id="KW-1185">Reference proteome</keyword>
<accession>A0AAV7JLW6</accession>
<name>A0AAV7JLW6_9METZ</name>
<feature type="compositionally biased region" description="Polar residues" evidence="1">
    <location>
        <begin position="36"/>
        <end position="45"/>
    </location>
</feature>
<feature type="region of interest" description="Disordered" evidence="1">
    <location>
        <begin position="33"/>
        <end position="63"/>
    </location>
</feature>